<keyword evidence="3" id="KW-1185">Reference proteome</keyword>
<dbReference type="Proteomes" id="UP000298781">
    <property type="component" value="Chromosome"/>
</dbReference>
<organism evidence="2 3">
    <name type="scientific">Phreatobacter stygius</name>
    <dbReference type="NCBI Taxonomy" id="1940610"/>
    <lineage>
        <taxon>Bacteria</taxon>
        <taxon>Pseudomonadati</taxon>
        <taxon>Pseudomonadota</taxon>
        <taxon>Alphaproteobacteria</taxon>
        <taxon>Hyphomicrobiales</taxon>
        <taxon>Phreatobacteraceae</taxon>
        <taxon>Phreatobacter</taxon>
    </lineage>
</organism>
<dbReference type="OrthoDB" id="9812539at2"/>
<sequence>MLDFIYRSLVIGVAATALLDLWALFLKNAFGIPPANWAMVGRWFGHLTRGTAMHEDIAKAEPFPNELTVGWIGHYAVGVLFAAALLLLAGPAWKFAPTAVWPLIVGLVTVGCGWFILQPGMGAGIAASRRPNAGQIRLLNIAGHTVFGLGMFAAAWLIR</sequence>
<dbReference type="AlphaFoldDB" id="A0A4D7BDI6"/>
<reference evidence="2 3" key="1">
    <citation type="submission" date="2019-04" db="EMBL/GenBank/DDBJ databases">
        <title>Phreatobacter aquaticus sp. nov.</title>
        <authorList>
            <person name="Choi A."/>
        </authorList>
    </citation>
    <scope>NUCLEOTIDE SEQUENCE [LARGE SCALE GENOMIC DNA]</scope>
    <source>
        <strain evidence="2 3">KCTC 52518</strain>
    </source>
</reference>
<keyword evidence="1" id="KW-1133">Transmembrane helix</keyword>
<dbReference type="InterPro" id="IPR021329">
    <property type="entry name" value="DUF2938"/>
</dbReference>
<evidence type="ECO:0000256" key="1">
    <source>
        <dbReference type="SAM" id="Phobius"/>
    </source>
</evidence>
<dbReference type="EMBL" id="CP039690">
    <property type="protein sequence ID" value="QCI66007.1"/>
    <property type="molecule type" value="Genomic_DNA"/>
</dbReference>
<name>A0A4D7BDI6_9HYPH</name>
<dbReference type="KEGG" id="pstg:E8M01_18400"/>
<feature type="transmembrane region" description="Helical" evidence="1">
    <location>
        <begin position="138"/>
        <end position="158"/>
    </location>
</feature>
<keyword evidence="1" id="KW-0472">Membrane</keyword>
<feature type="transmembrane region" description="Helical" evidence="1">
    <location>
        <begin position="72"/>
        <end position="93"/>
    </location>
</feature>
<dbReference type="RefSeq" id="WP_136961453.1">
    <property type="nucleotide sequence ID" value="NZ_CP039690.1"/>
</dbReference>
<proteinExistence type="predicted"/>
<accession>A0A4D7BDI6</accession>
<dbReference type="Pfam" id="PF11158">
    <property type="entry name" value="DUF2938"/>
    <property type="match status" value="1"/>
</dbReference>
<feature type="transmembrane region" description="Helical" evidence="1">
    <location>
        <begin position="99"/>
        <end position="117"/>
    </location>
</feature>
<gene>
    <name evidence="2" type="ORF">E8M01_18400</name>
</gene>
<protein>
    <submittedName>
        <fullName evidence="2">DUF2938 domain-containing protein</fullName>
    </submittedName>
</protein>
<evidence type="ECO:0000313" key="3">
    <source>
        <dbReference type="Proteomes" id="UP000298781"/>
    </source>
</evidence>
<keyword evidence="1" id="KW-0812">Transmembrane</keyword>
<evidence type="ECO:0000313" key="2">
    <source>
        <dbReference type="EMBL" id="QCI66007.1"/>
    </source>
</evidence>
<feature type="transmembrane region" description="Helical" evidence="1">
    <location>
        <begin position="6"/>
        <end position="26"/>
    </location>
</feature>